<feature type="chain" id="PRO_5044133036" evidence="4">
    <location>
        <begin position="21"/>
        <end position="248"/>
    </location>
</feature>
<dbReference type="PANTHER" id="PTHR33607">
    <property type="entry name" value="ENDONUCLEASE-1"/>
    <property type="match status" value="1"/>
</dbReference>
<dbReference type="EMBL" id="VZUQ01000064">
    <property type="protein sequence ID" value="KAB1180345.1"/>
    <property type="molecule type" value="Genomic_DNA"/>
</dbReference>
<dbReference type="InterPro" id="IPR007346">
    <property type="entry name" value="Endonuclease-I"/>
</dbReference>
<name>A0A850R3D2_PHODD</name>
<dbReference type="GO" id="GO:0004519">
    <property type="term" value="F:endonuclease activity"/>
    <property type="evidence" value="ECO:0007669"/>
    <property type="project" value="UniProtKB-KW"/>
</dbReference>
<comment type="similarity">
    <text evidence="1">Belongs to the EndA/NucM nuclease family.</text>
</comment>
<dbReference type="Proteomes" id="UP000533429">
    <property type="component" value="Unassembled WGS sequence"/>
</dbReference>
<evidence type="ECO:0000256" key="3">
    <source>
        <dbReference type="ARBA" id="ARBA00022801"/>
    </source>
</evidence>
<keyword evidence="4" id="KW-0732">Signal</keyword>
<keyword evidence="2" id="KW-0540">Nuclease</keyword>
<evidence type="ECO:0000313" key="6">
    <source>
        <dbReference type="EMBL" id="NVP03038.1"/>
    </source>
</evidence>
<evidence type="ECO:0000313" key="5">
    <source>
        <dbReference type="EMBL" id="KAB1180345.1"/>
    </source>
</evidence>
<dbReference type="SUPFAM" id="SSF54060">
    <property type="entry name" value="His-Me finger endonucleases"/>
    <property type="match status" value="1"/>
</dbReference>
<keyword evidence="6" id="KW-0255">Endonuclease</keyword>
<dbReference type="InterPro" id="IPR044925">
    <property type="entry name" value="His-Me_finger_sf"/>
</dbReference>
<dbReference type="GO" id="GO:0016787">
    <property type="term" value="F:hydrolase activity"/>
    <property type="evidence" value="ECO:0007669"/>
    <property type="project" value="UniProtKB-KW"/>
</dbReference>
<dbReference type="PANTHER" id="PTHR33607:SF2">
    <property type="entry name" value="ENDONUCLEASE-1"/>
    <property type="match status" value="1"/>
</dbReference>
<dbReference type="AlphaFoldDB" id="A0A850R3D2"/>
<dbReference type="Proteomes" id="UP000480943">
    <property type="component" value="Unassembled WGS sequence"/>
</dbReference>
<evidence type="ECO:0000256" key="1">
    <source>
        <dbReference type="ARBA" id="ARBA00006429"/>
    </source>
</evidence>
<evidence type="ECO:0000256" key="2">
    <source>
        <dbReference type="ARBA" id="ARBA00022722"/>
    </source>
</evidence>
<dbReference type="EMBL" id="JABXOR010001469">
    <property type="protein sequence ID" value="NVP03038.1"/>
    <property type="molecule type" value="Genomic_DNA"/>
</dbReference>
<protein>
    <submittedName>
        <fullName evidence="5 6">Endonuclease</fullName>
    </submittedName>
</protein>
<gene>
    <name evidence="5" type="ORF">F6450_11365</name>
    <name evidence="6" type="ORF">HWA77_22780</name>
</gene>
<reference evidence="6 8" key="2">
    <citation type="submission" date="2020-06" db="EMBL/GenBank/DDBJ databases">
        <title>Photobacterium damselae subsp. damselae comparative genomics.</title>
        <authorList>
            <person name="Osorio C.R."/>
        </authorList>
    </citation>
    <scope>NUCLEOTIDE SEQUENCE [LARGE SCALE GENOMIC DNA]</scope>
    <source>
        <strain evidence="6 8">TW250/03</strain>
    </source>
</reference>
<dbReference type="RefSeq" id="WP_106339238.1">
    <property type="nucleotide sequence ID" value="NZ_PVXI01000052.1"/>
</dbReference>
<comment type="caution">
    <text evidence="6">The sequence shown here is derived from an EMBL/GenBank/DDBJ whole genome shotgun (WGS) entry which is preliminary data.</text>
</comment>
<sequence>MIKNLQVALVVLMASTAAYADGGNTTNQSFDKAKSLLLKKVYRSDSDRQTVYCGAQFNNRKKVTLQPGYENSVWRNRAKKVEIEHIVAAENFGRSFPEWRDGSVLCVDKHGKKYKGRKCATKASAQYRYMQADLYNLWPAQGSINAAHSNYRWAMLTNIDTRFGSCNFKYDSKANLAEPTDRAKGIVARSAMYMASVYPKHYRLSKQQDRLFASWDKQYPVTKWECERAERIATLQGNVNPILAARCK</sequence>
<feature type="signal peptide" evidence="4">
    <location>
        <begin position="1"/>
        <end position="20"/>
    </location>
</feature>
<reference evidence="5 7" key="1">
    <citation type="submission" date="2019-09" db="EMBL/GenBank/DDBJ databases">
        <title>Photobacterium damselae subsp. damselae CDC-2227-81, a human clinical isolate.</title>
        <authorList>
            <person name="Osorio C.R."/>
        </authorList>
    </citation>
    <scope>NUCLEOTIDE SEQUENCE [LARGE SCALE GENOMIC DNA]</scope>
    <source>
        <strain evidence="5 7">CDC-2227-81</strain>
    </source>
</reference>
<dbReference type="Pfam" id="PF04231">
    <property type="entry name" value="Endonuclease_1"/>
    <property type="match status" value="1"/>
</dbReference>
<evidence type="ECO:0000313" key="7">
    <source>
        <dbReference type="Proteomes" id="UP000480943"/>
    </source>
</evidence>
<organism evidence="6 8">
    <name type="scientific">Photobacterium damselae subsp. damselae</name>
    <name type="common">Listonella damsela</name>
    <dbReference type="NCBI Taxonomy" id="85581"/>
    <lineage>
        <taxon>Bacteria</taxon>
        <taxon>Pseudomonadati</taxon>
        <taxon>Pseudomonadota</taxon>
        <taxon>Gammaproteobacteria</taxon>
        <taxon>Vibrionales</taxon>
        <taxon>Vibrionaceae</taxon>
        <taxon>Photobacterium</taxon>
    </lineage>
</organism>
<keyword evidence="3" id="KW-0378">Hydrolase</keyword>
<evidence type="ECO:0000313" key="8">
    <source>
        <dbReference type="Proteomes" id="UP000533429"/>
    </source>
</evidence>
<accession>A0A850R3D2</accession>
<evidence type="ECO:0000256" key="4">
    <source>
        <dbReference type="SAM" id="SignalP"/>
    </source>
</evidence>
<proteinExistence type="inferred from homology"/>